<feature type="transmembrane region" description="Helical" evidence="1">
    <location>
        <begin position="20"/>
        <end position="42"/>
    </location>
</feature>
<evidence type="ECO:0000313" key="2">
    <source>
        <dbReference type="EMBL" id="NDV88911.1"/>
    </source>
</evidence>
<evidence type="ECO:0000256" key="1">
    <source>
        <dbReference type="SAM" id="Phobius"/>
    </source>
</evidence>
<proteinExistence type="predicted"/>
<dbReference type="Proteomes" id="UP000476332">
    <property type="component" value="Unassembled WGS sequence"/>
</dbReference>
<keyword evidence="1" id="KW-0472">Membrane</keyword>
<evidence type="ECO:0000313" key="3">
    <source>
        <dbReference type="Proteomes" id="UP000476332"/>
    </source>
</evidence>
<feature type="transmembrane region" description="Helical" evidence="1">
    <location>
        <begin position="157"/>
        <end position="175"/>
    </location>
</feature>
<dbReference type="Pfam" id="PF06197">
    <property type="entry name" value="DUF998"/>
    <property type="match status" value="1"/>
</dbReference>
<organism evidence="2 3">
    <name type="scientific">Aurantimonas aggregata</name>
    <dbReference type="NCBI Taxonomy" id="2047720"/>
    <lineage>
        <taxon>Bacteria</taxon>
        <taxon>Pseudomonadati</taxon>
        <taxon>Pseudomonadota</taxon>
        <taxon>Alphaproteobacteria</taxon>
        <taxon>Hyphomicrobiales</taxon>
        <taxon>Aurantimonadaceae</taxon>
        <taxon>Aurantimonas</taxon>
    </lineage>
</organism>
<sequence>MNHSNGDHVITERPYFLKTLAAIGLLGCAVLVIGMFIAQAMVPDYHWVSDTISDLAAGEWEIVMDVSLYGFAAGLFAVSLAAAHAHLGGAGWSIGVFSLAILAALVVIIGSRNEYGDGDDDGVVIHIYLVYGIGALFTLAPLCMASAIGERSAVTRRILIGLMVAWVVLCPVFLLSPTSIDGLLERVLGLIACAIVVTLCVFFFQRGQDARDLDD</sequence>
<feature type="transmembrane region" description="Helical" evidence="1">
    <location>
        <begin position="62"/>
        <end position="83"/>
    </location>
</feature>
<feature type="transmembrane region" description="Helical" evidence="1">
    <location>
        <begin position="187"/>
        <end position="204"/>
    </location>
</feature>
<keyword evidence="1" id="KW-0812">Transmembrane</keyword>
<dbReference type="RefSeq" id="WP_163045761.1">
    <property type="nucleotide sequence ID" value="NZ_JAAAMJ010000022.1"/>
</dbReference>
<feature type="transmembrane region" description="Helical" evidence="1">
    <location>
        <begin position="90"/>
        <end position="111"/>
    </location>
</feature>
<reference evidence="2 3" key="1">
    <citation type="submission" date="2020-01" db="EMBL/GenBank/DDBJ databases">
        <title>Genomes of bacteria type strains.</title>
        <authorList>
            <person name="Chen J."/>
            <person name="Zhu S."/>
            <person name="Chen J."/>
        </authorList>
    </citation>
    <scope>NUCLEOTIDE SEQUENCE [LARGE SCALE GENOMIC DNA]</scope>
    <source>
        <strain evidence="2 3">KCTC 52919</strain>
    </source>
</reference>
<name>A0A6L9MMG4_9HYPH</name>
<dbReference type="EMBL" id="JAAAMJ010000022">
    <property type="protein sequence ID" value="NDV88911.1"/>
    <property type="molecule type" value="Genomic_DNA"/>
</dbReference>
<accession>A0A6L9MMG4</accession>
<feature type="transmembrane region" description="Helical" evidence="1">
    <location>
        <begin position="123"/>
        <end position="145"/>
    </location>
</feature>
<protein>
    <submittedName>
        <fullName evidence="2">DUF998 domain-containing protein</fullName>
    </submittedName>
</protein>
<keyword evidence="3" id="KW-1185">Reference proteome</keyword>
<comment type="caution">
    <text evidence="2">The sequence shown here is derived from an EMBL/GenBank/DDBJ whole genome shotgun (WGS) entry which is preliminary data.</text>
</comment>
<keyword evidence="1" id="KW-1133">Transmembrane helix</keyword>
<dbReference type="InterPro" id="IPR009339">
    <property type="entry name" value="DUF998"/>
</dbReference>
<gene>
    <name evidence="2" type="ORF">GTW51_19680</name>
</gene>
<dbReference type="AlphaFoldDB" id="A0A6L9MMG4"/>